<sequence length="156" mass="17302">MATTSCSTGSRRGGGEEDMDNSLILLGRSFNQKSSSPELSVEETQHNKASSASTTAATEKDVYPYNRRFHSFHALGGHRASHKKPKPPPSFTPLENQERSNLDQLREEQKEAESSSFFGPQPSAPDEDDQIDEKIPFPSKEQLIVFSASPMVDCHY</sequence>
<feature type="compositionally biased region" description="Polar residues" evidence="1">
    <location>
        <begin position="29"/>
        <end position="38"/>
    </location>
</feature>
<comment type="caution">
    <text evidence="2">The sequence shown here is derived from an EMBL/GenBank/DDBJ whole genome shotgun (WGS) entry which is preliminary data.</text>
</comment>
<protein>
    <submittedName>
        <fullName evidence="2">Uncharacterized protein</fullName>
    </submittedName>
</protein>
<accession>A0AAV3PXT4</accession>
<gene>
    <name evidence="2" type="ORF">LIER_38033</name>
</gene>
<feature type="compositionally biased region" description="Low complexity" evidence="1">
    <location>
        <begin position="1"/>
        <end position="10"/>
    </location>
</feature>
<proteinExistence type="predicted"/>
<organism evidence="2 3">
    <name type="scientific">Lithospermum erythrorhizon</name>
    <name type="common">Purple gromwell</name>
    <name type="synonym">Lithospermum officinale var. erythrorhizon</name>
    <dbReference type="NCBI Taxonomy" id="34254"/>
    <lineage>
        <taxon>Eukaryota</taxon>
        <taxon>Viridiplantae</taxon>
        <taxon>Streptophyta</taxon>
        <taxon>Embryophyta</taxon>
        <taxon>Tracheophyta</taxon>
        <taxon>Spermatophyta</taxon>
        <taxon>Magnoliopsida</taxon>
        <taxon>eudicotyledons</taxon>
        <taxon>Gunneridae</taxon>
        <taxon>Pentapetalae</taxon>
        <taxon>asterids</taxon>
        <taxon>lamiids</taxon>
        <taxon>Boraginales</taxon>
        <taxon>Boraginaceae</taxon>
        <taxon>Boraginoideae</taxon>
        <taxon>Lithospermeae</taxon>
        <taxon>Lithospermum</taxon>
    </lineage>
</organism>
<dbReference type="EMBL" id="BAABME010018826">
    <property type="protein sequence ID" value="GAA0155150.1"/>
    <property type="molecule type" value="Genomic_DNA"/>
</dbReference>
<dbReference type="Proteomes" id="UP001454036">
    <property type="component" value="Unassembled WGS sequence"/>
</dbReference>
<feature type="region of interest" description="Disordered" evidence="1">
    <location>
        <begin position="1"/>
        <end position="136"/>
    </location>
</feature>
<feature type="compositionally biased region" description="Basic and acidic residues" evidence="1">
    <location>
        <begin position="96"/>
        <end position="113"/>
    </location>
</feature>
<evidence type="ECO:0000313" key="3">
    <source>
        <dbReference type="Proteomes" id="UP001454036"/>
    </source>
</evidence>
<evidence type="ECO:0000256" key="1">
    <source>
        <dbReference type="SAM" id="MobiDB-lite"/>
    </source>
</evidence>
<dbReference type="AlphaFoldDB" id="A0AAV3PXT4"/>
<name>A0AAV3PXT4_LITER</name>
<evidence type="ECO:0000313" key="2">
    <source>
        <dbReference type="EMBL" id="GAA0155150.1"/>
    </source>
</evidence>
<reference evidence="2 3" key="1">
    <citation type="submission" date="2024-01" db="EMBL/GenBank/DDBJ databases">
        <title>The complete chloroplast genome sequence of Lithospermum erythrorhizon: insights into the phylogenetic relationship among Boraginaceae species and the maternal lineages of purple gromwells.</title>
        <authorList>
            <person name="Okada T."/>
            <person name="Watanabe K."/>
        </authorList>
    </citation>
    <scope>NUCLEOTIDE SEQUENCE [LARGE SCALE GENOMIC DNA]</scope>
</reference>
<keyword evidence="3" id="KW-1185">Reference proteome</keyword>